<gene>
    <name evidence="2" type="ORF">E2C01_005865</name>
</gene>
<reference evidence="2 3" key="1">
    <citation type="submission" date="2019-05" db="EMBL/GenBank/DDBJ databases">
        <title>Another draft genome of Portunus trituberculatus and its Hox gene families provides insights of decapod evolution.</title>
        <authorList>
            <person name="Jeong J.-H."/>
            <person name="Song I."/>
            <person name="Kim S."/>
            <person name="Choi T."/>
            <person name="Kim D."/>
            <person name="Ryu S."/>
            <person name="Kim W."/>
        </authorList>
    </citation>
    <scope>NUCLEOTIDE SEQUENCE [LARGE SCALE GENOMIC DNA]</scope>
    <source>
        <tissue evidence="2">Muscle</tissue>
    </source>
</reference>
<dbReference type="EMBL" id="VSRR010000261">
    <property type="protein sequence ID" value="MPC13144.1"/>
    <property type="molecule type" value="Genomic_DNA"/>
</dbReference>
<evidence type="ECO:0000313" key="3">
    <source>
        <dbReference type="Proteomes" id="UP000324222"/>
    </source>
</evidence>
<feature type="compositionally biased region" description="Polar residues" evidence="1">
    <location>
        <begin position="9"/>
        <end position="20"/>
    </location>
</feature>
<dbReference type="Proteomes" id="UP000324222">
    <property type="component" value="Unassembled WGS sequence"/>
</dbReference>
<keyword evidence="3" id="KW-1185">Reference proteome</keyword>
<proteinExistence type="predicted"/>
<organism evidence="2 3">
    <name type="scientific">Portunus trituberculatus</name>
    <name type="common">Swimming crab</name>
    <name type="synonym">Neptunus trituberculatus</name>
    <dbReference type="NCBI Taxonomy" id="210409"/>
    <lineage>
        <taxon>Eukaryota</taxon>
        <taxon>Metazoa</taxon>
        <taxon>Ecdysozoa</taxon>
        <taxon>Arthropoda</taxon>
        <taxon>Crustacea</taxon>
        <taxon>Multicrustacea</taxon>
        <taxon>Malacostraca</taxon>
        <taxon>Eumalacostraca</taxon>
        <taxon>Eucarida</taxon>
        <taxon>Decapoda</taxon>
        <taxon>Pleocyemata</taxon>
        <taxon>Brachyura</taxon>
        <taxon>Eubrachyura</taxon>
        <taxon>Portunoidea</taxon>
        <taxon>Portunidae</taxon>
        <taxon>Portuninae</taxon>
        <taxon>Portunus</taxon>
    </lineage>
</organism>
<sequence length="143" mass="16132">MDSSDEQTSRLNQFNQGQSTRFAESTRFAHHYISHNTPGYHIEHNRYPGHPHSHTRPLSSASSPPIIAPLLLNPAPSLPTTILLLARSHTVPPCLASLPGVDTEMILQTHFFEFCMCFKVLSKFWAYEEVEEKDVEGRDGVCE</sequence>
<dbReference type="AlphaFoldDB" id="A0A5B7CWL0"/>
<name>A0A5B7CWL0_PORTR</name>
<comment type="caution">
    <text evidence="2">The sequence shown here is derived from an EMBL/GenBank/DDBJ whole genome shotgun (WGS) entry which is preliminary data.</text>
</comment>
<evidence type="ECO:0000313" key="2">
    <source>
        <dbReference type="EMBL" id="MPC13144.1"/>
    </source>
</evidence>
<protein>
    <submittedName>
        <fullName evidence="2">Uncharacterized protein</fullName>
    </submittedName>
</protein>
<feature type="region of interest" description="Disordered" evidence="1">
    <location>
        <begin position="1"/>
        <end position="20"/>
    </location>
</feature>
<evidence type="ECO:0000256" key="1">
    <source>
        <dbReference type="SAM" id="MobiDB-lite"/>
    </source>
</evidence>
<accession>A0A5B7CWL0</accession>